<keyword evidence="3" id="KW-1185">Reference proteome</keyword>
<dbReference type="GO" id="GO:0006355">
    <property type="term" value="P:regulation of DNA-templated transcription"/>
    <property type="evidence" value="ECO:0007669"/>
    <property type="project" value="InterPro"/>
</dbReference>
<dbReference type="AlphaFoldDB" id="A0A3G8JTJ1"/>
<proteinExistence type="predicted"/>
<dbReference type="PROSITE" id="PS50043">
    <property type="entry name" value="HTH_LUXR_2"/>
    <property type="match status" value="1"/>
</dbReference>
<dbReference type="KEGG" id="gom:D7316_04648"/>
<accession>A0A3G8JTJ1</accession>
<dbReference type="SUPFAM" id="SSF46894">
    <property type="entry name" value="C-terminal effector domain of the bipartite response regulators"/>
    <property type="match status" value="1"/>
</dbReference>
<evidence type="ECO:0000313" key="3">
    <source>
        <dbReference type="Proteomes" id="UP000271469"/>
    </source>
</evidence>
<dbReference type="GO" id="GO:0003677">
    <property type="term" value="F:DNA binding"/>
    <property type="evidence" value="ECO:0007669"/>
    <property type="project" value="InterPro"/>
</dbReference>
<dbReference type="Pfam" id="PF00196">
    <property type="entry name" value="GerE"/>
    <property type="match status" value="1"/>
</dbReference>
<feature type="domain" description="HTH luxR-type" evidence="1">
    <location>
        <begin position="12"/>
        <end position="77"/>
    </location>
</feature>
<gene>
    <name evidence="2" type="ORF">D7316_04648</name>
</gene>
<evidence type="ECO:0000313" key="2">
    <source>
        <dbReference type="EMBL" id="AZG48035.1"/>
    </source>
</evidence>
<dbReference type="InterPro" id="IPR036388">
    <property type="entry name" value="WH-like_DNA-bd_sf"/>
</dbReference>
<dbReference type="EMBL" id="CP033972">
    <property type="protein sequence ID" value="AZG48035.1"/>
    <property type="molecule type" value="Genomic_DNA"/>
</dbReference>
<reference evidence="2 3" key="1">
    <citation type="submission" date="2018-11" db="EMBL/GenBank/DDBJ databases">
        <title>Gordonia insulae sp. nov., isolated from an island soil.</title>
        <authorList>
            <person name="Kim Y.S."/>
            <person name="Kim S.B."/>
        </authorList>
    </citation>
    <scope>NUCLEOTIDE SEQUENCE [LARGE SCALE GENOMIC DNA]</scope>
    <source>
        <strain evidence="2 3">MMS17-SY073</strain>
    </source>
</reference>
<dbReference type="Proteomes" id="UP000271469">
    <property type="component" value="Chromosome"/>
</dbReference>
<dbReference type="Gene3D" id="1.10.10.10">
    <property type="entry name" value="Winged helix-like DNA-binding domain superfamily/Winged helix DNA-binding domain"/>
    <property type="match status" value="1"/>
</dbReference>
<dbReference type="SMART" id="SM00421">
    <property type="entry name" value="HTH_LUXR"/>
    <property type="match status" value="1"/>
</dbReference>
<name>A0A3G8JTJ1_9ACTN</name>
<dbReference type="InterPro" id="IPR000792">
    <property type="entry name" value="Tscrpt_reg_LuxR_C"/>
</dbReference>
<protein>
    <recommendedName>
        <fullName evidence="1">HTH luxR-type domain-containing protein</fullName>
    </recommendedName>
</protein>
<evidence type="ECO:0000259" key="1">
    <source>
        <dbReference type="PROSITE" id="PS50043"/>
    </source>
</evidence>
<organism evidence="2 3">
    <name type="scientific">Gordonia insulae</name>
    <dbReference type="NCBI Taxonomy" id="2420509"/>
    <lineage>
        <taxon>Bacteria</taxon>
        <taxon>Bacillati</taxon>
        <taxon>Actinomycetota</taxon>
        <taxon>Actinomycetes</taxon>
        <taxon>Mycobacteriales</taxon>
        <taxon>Gordoniaceae</taxon>
        <taxon>Gordonia</taxon>
    </lineage>
</organism>
<sequence>MSAPTAPQPTLTLPTTPALSRREVEVLRTWLICDSKQEVAQALFVSSNTVNAHLARIRSKYEAVGRPAPTKISLLIRAVEDGHCTFGQVARAVTGRVAQSAA</sequence>
<dbReference type="InterPro" id="IPR016032">
    <property type="entry name" value="Sig_transdc_resp-reg_C-effctor"/>
</dbReference>
<dbReference type="RefSeq" id="WP_408610043.1">
    <property type="nucleotide sequence ID" value="NZ_CP033972.1"/>
</dbReference>